<gene>
    <name evidence="3" type="ORF">PGLA_20455</name>
</gene>
<evidence type="ECO:0000256" key="1">
    <source>
        <dbReference type="PROSITE-ProRule" id="PRU00339"/>
    </source>
</evidence>
<keyword evidence="1" id="KW-0802">TPR repeat</keyword>
<proteinExistence type="predicted"/>
<evidence type="ECO:0000259" key="2">
    <source>
        <dbReference type="Pfam" id="PF00535"/>
    </source>
</evidence>
<accession>A0A168H7F0</accession>
<feature type="repeat" description="TPR" evidence="1">
    <location>
        <begin position="203"/>
        <end position="236"/>
    </location>
</feature>
<dbReference type="SMART" id="SM00028">
    <property type="entry name" value="TPR"/>
    <property type="match status" value="4"/>
</dbReference>
<dbReference type="InterPro" id="IPR019734">
    <property type="entry name" value="TPR_rpt"/>
</dbReference>
<dbReference type="Pfam" id="PF13181">
    <property type="entry name" value="TPR_8"/>
    <property type="match status" value="1"/>
</dbReference>
<dbReference type="STRING" id="494026.PGLA_20455"/>
<dbReference type="SUPFAM" id="SSF53448">
    <property type="entry name" value="Nucleotide-diphospho-sugar transferases"/>
    <property type="match status" value="1"/>
</dbReference>
<keyword evidence="4" id="KW-1185">Reference proteome</keyword>
<dbReference type="PROSITE" id="PS50005">
    <property type="entry name" value="TPR"/>
    <property type="match status" value="2"/>
</dbReference>
<dbReference type="InterPro" id="IPR001173">
    <property type="entry name" value="Glyco_trans_2-like"/>
</dbReference>
<dbReference type="Gene3D" id="3.90.550.10">
    <property type="entry name" value="Spore Coat Polysaccharide Biosynthesis Protein SpsA, Chain A"/>
    <property type="match status" value="1"/>
</dbReference>
<organism evidence="3 4">
    <name type="scientific">Paenibacillus glacialis</name>
    <dbReference type="NCBI Taxonomy" id="494026"/>
    <lineage>
        <taxon>Bacteria</taxon>
        <taxon>Bacillati</taxon>
        <taxon>Bacillota</taxon>
        <taxon>Bacilli</taxon>
        <taxon>Bacillales</taxon>
        <taxon>Paenibacillaceae</taxon>
        <taxon>Paenibacillus</taxon>
    </lineage>
</organism>
<sequence length="676" mass="77029">MNEHSIGVHIIIRDEAELLPQCLESVQHADEIIVVDTGSKDSSVNIARSYGAHVITIDWEDDFSKPRNEALRHANTKWILVIDADERLLTPLHIVKEQLTSIESHIQALTVTIDNLVSSQPENRVIHQALRLFRRDGDYEFRGIIHEQVEPSIIEKHGHSAIFSSDIQITHFGYLPKFLHNKNKVARNEALLRISLEETPDDPFLLYNMGVTYCQAGQLELAQAYLEQSLSLGPNNQSYRANLIRDLCKIYYEQNLTKQMDILLIHELERYSDYPDLHFLLGQSLERQGLLERAYDAYQNAVSCTIGTQNPLYITEMGVANYLPLCHMGMIAHQLGRMADAARLFHQSLQFNSINIPALKGIASSFQHLDVPNDDIHTLLQQIVHPITTEDHIPIIEALNEIQAHESIASYSQPSYVSEPSILLAVCAALITISHFDDASNLFNQHVSRLSYDELTAACHMWSICQWQQDLGELQDSLYSKMSLPMCKRYEFVDQLLQIPSDTTDHDYPKDILDLVMHLVRQAVSLYQPEIAQRLIEHFPEGKLTYAKTLYLYGDTMTAADMLLSLLQQDLLDYEARIYLGEILVDKGHYSQAAELFEQLLQNNSKDEKIITAVSVCYLHLAESYILEALSLADNQLISPLQEDLRSIQSAILLLNRTGWHTTRCPSAKTQEIRHE</sequence>
<dbReference type="Pfam" id="PF13432">
    <property type="entry name" value="TPR_16"/>
    <property type="match status" value="1"/>
</dbReference>
<name>A0A168H7F0_9BACL</name>
<dbReference type="Pfam" id="PF00535">
    <property type="entry name" value="Glycos_transf_2"/>
    <property type="match status" value="1"/>
</dbReference>
<dbReference type="EMBL" id="LVJH01000049">
    <property type="protein sequence ID" value="OAB37898.1"/>
    <property type="molecule type" value="Genomic_DNA"/>
</dbReference>
<evidence type="ECO:0000313" key="4">
    <source>
        <dbReference type="Proteomes" id="UP000076967"/>
    </source>
</evidence>
<feature type="domain" description="Glycosyltransferase 2-like" evidence="2">
    <location>
        <begin position="8"/>
        <end position="87"/>
    </location>
</feature>
<protein>
    <recommendedName>
        <fullName evidence="2">Glycosyltransferase 2-like domain-containing protein</fullName>
    </recommendedName>
</protein>
<dbReference type="Proteomes" id="UP000076967">
    <property type="component" value="Unassembled WGS sequence"/>
</dbReference>
<dbReference type="InterPro" id="IPR029044">
    <property type="entry name" value="Nucleotide-diphossugar_trans"/>
</dbReference>
<comment type="caution">
    <text evidence="3">The sequence shown here is derived from an EMBL/GenBank/DDBJ whole genome shotgun (WGS) entry which is preliminary data.</text>
</comment>
<dbReference type="PANTHER" id="PTHR43630:SF2">
    <property type="entry name" value="GLYCOSYLTRANSFERASE"/>
    <property type="match status" value="1"/>
</dbReference>
<dbReference type="CDD" id="cd02511">
    <property type="entry name" value="Beta4Glucosyltransferase"/>
    <property type="match status" value="1"/>
</dbReference>
<dbReference type="AlphaFoldDB" id="A0A168H7F0"/>
<dbReference type="PANTHER" id="PTHR43630">
    <property type="entry name" value="POLY-BETA-1,6-N-ACETYL-D-GLUCOSAMINE SYNTHASE"/>
    <property type="match status" value="1"/>
</dbReference>
<evidence type="ECO:0000313" key="3">
    <source>
        <dbReference type="EMBL" id="OAB37898.1"/>
    </source>
</evidence>
<dbReference type="InterPro" id="IPR011990">
    <property type="entry name" value="TPR-like_helical_dom_sf"/>
</dbReference>
<feature type="repeat" description="TPR" evidence="1">
    <location>
        <begin position="574"/>
        <end position="607"/>
    </location>
</feature>
<reference evidence="3 4" key="1">
    <citation type="submission" date="2016-03" db="EMBL/GenBank/DDBJ databases">
        <title>Draft genome sequence of Paenibacillus glacialis DSM 22343.</title>
        <authorList>
            <person name="Shin S.-K."/>
            <person name="Yi H."/>
        </authorList>
    </citation>
    <scope>NUCLEOTIDE SEQUENCE [LARGE SCALE GENOMIC DNA]</scope>
    <source>
        <strain evidence="3 4">DSM 22343</strain>
    </source>
</reference>
<dbReference type="RefSeq" id="WP_068536424.1">
    <property type="nucleotide sequence ID" value="NZ_LVJH01000049.1"/>
</dbReference>
<dbReference type="SUPFAM" id="SSF48452">
    <property type="entry name" value="TPR-like"/>
    <property type="match status" value="1"/>
</dbReference>
<dbReference type="Gene3D" id="1.25.40.10">
    <property type="entry name" value="Tetratricopeptide repeat domain"/>
    <property type="match status" value="2"/>
</dbReference>
<dbReference type="OrthoDB" id="9815923at2"/>